<dbReference type="InterPro" id="IPR006680">
    <property type="entry name" value="Amidohydro-rel"/>
</dbReference>
<dbReference type="EMBL" id="JACOQK010000001">
    <property type="protein sequence ID" value="MBC5788586.1"/>
    <property type="molecule type" value="Genomic_DNA"/>
</dbReference>
<dbReference type="RefSeq" id="WP_186997058.1">
    <property type="nucleotide sequence ID" value="NZ_JACOQK010000001.1"/>
</dbReference>
<dbReference type="SUPFAM" id="SSF51556">
    <property type="entry name" value="Metallo-dependent hydrolases"/>
    <property type="match status" value="1"/>
</dbReference>
<evidence type="ECO:0000259" key="1">
    <source>
        <dbReference type="Pfam" id="PF01979"/>
    </source>
</evidence>
<comment type="caution">
    <text evidence="2">The sequence shown here is derived from an EMBL/GenBank/DDBJ whole genome shotgun (WGS) entry which is preliminary data.</text>
</comment>
<evidence type="ECO:0000313" key="2">
    <source>
        <dbReference type="EMBL" id="MBC5788586.1"/>
    </source>
</evidence>
<organism evidence="2 3">
    <name type="scientific">Clostridium facile</name>
    <dbReference type="NCBI Taxonomy" id="2763035"/>
    <lineage>
        <taxon>Bacteria</taxon>
        <taxon>Bacillati</taxon>
        <taxon>Bacillota</taxon>
        <taxon>Clostridia</taxon>
        <taxon>Eubacteriales</taxon>
        <taxon>Clostridiaceae</taxon>
        <taxon>Clostridium</taxon>
    </lineage>
</organism>
<dbReference type="PANTHER" id="PTHR43135:SF3">
    <property type="entry name" value="ALPHA-D-RIBOSE 1-METHYLPHOSPHONATE 5-TRIPHOSPHATE DIPHOSPHATASE"/>
    <property type="match status" value="1"/>
</dbReference>
<protein>
    <submittedName>
        <fullName evidence="2">Amidohydrolase</fullName>
    </submittedName>
</protein>
<dbReference type="SUPFAM" id="SSF51338">
    <property type="entry name" value="Composite domain of metallo-dependent hydrolases"/>
    <property type="match status" value="1"/>
</dbReference>
<dbReference type="InterPro" id="IPR032466">
    <property type="entry name" value="Metal_Hydrolase"/>
</dbReference>
<reference evidence="2 3" key="1">
    <citation type="submission" date="2020-08" db="EMBL/GenBank/DDBJ databases">
        <title>Genome public.</title>
        <authorList>
            <person name="Liu C."/>
            <person name="Sun Q."/>
        </authorList>
    </citation>
    <scope>NUCLEOTIDE SEQUENCE [LARGE SCALE GENOMIC DNA]</scope>
    <source>
        <strain evidence="2 3">NSJ-27</strain>
    </source>
</reference>
<dbReference type="CDD" id="cd01309">
    <property type="entry name" value="Met_dep_hydrolase_C"/>
    <property type="match status" value="1"/>
</dbReference>
<dbReference type="InterPro" id="IPR011059">
    <property type="entry name" value="Metal-dep_hydrolase_composite"/>
</dbReference>
<sequence length="388" mass="43024">MLIKNAVLETVEHGRIPRGFLQIESGKIVAMGNMEDCPKLDGLDYSGYTLYPGFIDCHCHLGMWEDSLGFEGEDGNEDTDPITPQLDALDAINPMDSCFQEAVSAGVTTVVTGPGSANPIGGHWIALKTVGRRVDTMVVKRNIGMKFALGENPKATYNDKNQTPVTRMATAALIREQLQKAKRYQMDCQRALEDEELDQPEYDAKCEALLPVLERKEKAFFHAHRADDIFTAIRLIREYQLDGVLVHGTDGHLIADLLEEEHLPVITGPMITDRSKPELRNQKIQNPAILAKYQIPTAICTDHPEVPIQYLPLSCGIAIKGGLSREKALQAITIEPARICGLEQRLGSLQVGKDADIVVYPNDTDPFSVYSSPFQVMIDGKFVYEETK</sequence>
<dbReference type="Proteomes" id="UP000649151">
    <property type="component" value="Unassembled WGS sequence"/>
</dbReference>
<feature type="domain" description="Amidohydrolase-related" evidence="1">
    <location>
        <begin position="50"/>
        <end position="383"/>
    </location>
</feature>
<proteinExistence type="predicted"/>
<dbReference type="Pfam" id="PF01979">
    <property type="entry name" value="Amidohydro_1"/>
    <property type="match status" value="1"/>
</dbReference>
<evidence type="ECO:0000313" key="3">
    <source>
        <dbReference type="Proteomes" id="UP000649151"/>
    </source>
</evidence>
<dbReference type="Gene3D" id="3.20.20.140">
    <property type="entry name" value="Metal-dependent hydrolases"/>
    <property type="match status" value="1"/>
</dbReference>
<name>A0ABR7ITW2_9CLOT</name>
<keyword evidence="3" id="KW-1185">Reference proteome</keyword>
<dbReference type="PANTHER" id="PTHR43135">
    <property type="entry name" value="ALPHA-D-RIBOSE 1-METHYLPHOSPHONATE 5-TRIPHOSPHATE DIPHOSPHATASE"/>
    <property type="match status" value="1"/>
</dbReference>
<gene>
    <name evidence="2" type="ORF">H8Z77_11280</name>
</gene>
<dbReference type="InterPro" id="IPR051781">
    <property type="entry name" value="Metallo-dep_Hydrolase"/>
</dbReference>
<accession>A0ABR7ITW2</accession>